<evidence type="ECO:0000313" key="1">
    <source>
        <dbReference type="EnsemblMetazoa" id="XP_016844162"/>
    </source>
</evidence>
<evidence type="ECO:0000313" key="2">
    <source>
        <dbReference type="Proteomes" id="UP000002358"/>
    </source>
</evidence>
<dbReference type="RefSeq" id="XP_016844162.1">
    <property type="nucleotide sequence ID" value="XM_016988673.2"/>
</dbReference>
<dbReference type="AlphaFoldDB" id="A0A7M7IV61"/>
<dbReference type="KEGG" id="nvi:107981886"/>
<reference evidence="1" key="1">
    <citation type="submission" date="2021-01" db="UniProtKB">
        <authorList>
            <consortium name="EnsemblMetazoa"/>
        </authorList>
    </citation>
    <scope>IDENTIFICATION</scope>
</reference>
<dbReference type="EnsemblMetazoa" id="XM_016988673">
    <property type="protein sequence ID" value="XP_016844162"/>
    <property type="gene ID" value="LOC107981886"/>
</dbReference>
<dbReference type="InterPro" id="IPR032062">
    <property type="entry name" value="DUF4803"/>
</dbReference>
<keyword evidence="2" id="KW-1185">Reference proteome</keyword>
<dbReference type="InParanoid" id="A0A7M7IV61"/>
<accession>A0A7M7IV61</accession>
<organism evidence="1 2">
    <name type="scientific">Nasonia vitripennis</name>
    <name type="common">Parasitic wasp</name>
    <dbReference type="NCBI Taxonomy" id="7425"/>
    <lineage>
        <taxon>Eukaryota</taxon>
        <taxon>Metazoa</taxon>
        <taxon>Ecdysozoa</taxon>
        <taxon>Arthropoda</taxon>
        <taxon>Hexapoda</taxon>
        <taxon>Insecta</taxon>
        <taxon>Pterygota</taxon>
        <taxon>Neoptera</taxon>
        <taxon>Endopterygota</taxon>
        <taxon>Hymenoptera</taxon>
        <taxon>Apocrita</taxon>
        <taxon>Proctotrupomorpha</taxon>
        <taxon>Chalcidoidea</taxon>
        <taxon>Pteromalidae</taxon>
        <taxon>Pteromalinae</taxon>
        <taxon>Nasonia</taxon>
    </lineage>
</organism>
<dbReference type="Pfam" id="PF16061">
    <property type="entry name" value="DUF4803"/>
    <property type="match status" value="1"/>
</dbReference>
<name>A0A7M7IV61_NASVI</name>
<proteinExistence type="predicted"/>
<sequence>MLNASQNSALKPFGEFPNVYHALKSIMQRETTFCTTLPLSPQQQIYQFYTRIVLTNEVKFLTILEFAYGLMEVLEKQSYRLSITNAESGFLKRLSDNYLQVQSVASNMSHLITMCETKDPVRGWVQYCNENKNKNSRHFYIHIFWIYLRLYLHRHETNLPR</sequence>
<dbReference type="Proteomes" id="UP000002358">
    <property type="component" value="Chromosome 4"/>
</dbReference>
<dbReference type="GeneID" id="107981886"/>
<protein>
    <submittedName>
        <fullName evidence="1">Uncharacterized protein</fullName>
    </submittedName>
</protein>